<dbReference type="NCBIfam" id="TIGR03135">
    <property type="entry name" value="malonate_mdcG"/>
    <property type="match status" value="1"/>
</dbReference>
<dbReference type="AlphaFoldDB" id="A0A120GP37"/>
<gene>
    <name evidence="5" type="ORF">AS888_22010</name>
</gene>
<proteinExistence type="predicted"/>
<dbReference type="Proteomes" id="UP000064189">
    <property type="component" value="Unassembled WGS sequence"/>
</dbReference>
<dbReference type="Pfam" id="PF10620">
    <property type="entry name" value="MdcG"/>
    <property type="match status" value="1"/>
</dbReference>
<evidence type="ECO:0000313" key="6">
    <source>
        <dbReference type="Proteomes" id="UP000064189"/>
    </source>
</evidence>
<dbReference type="InterPro" id="IPR048903">
    <property type="entry name" value="MdcG_N"/>
</dbReference>
<evidence type="ECO:0000256" key="1">
    <source>
        <dbReference type="ARBA" id="ARBA00022679"/>
    </source>
</evidence>
<reference evidence="5 6" key="1">
    <citation type="submission" date="2015-11" db="EMBL/GenBank/DDBJ databases">
        <title>Genome Sequence of Bacillus simplex strain VanAntwerpen2.</title>
        <authorList>
            <person name="Couger M.B."/>
        </authorList>
    </citation>
    <scope>NUCLEOTIDE SEQUENCE [LARGE SCALE GENOMIC DNA]</scope>
    <source>
        <strain evidence="5 6">VanAntwerpen02</strain>
    </source>
</reference>
<dbReference type="GO" id="GO:0016779">
    <property type="term" value="F:nucleotidyltransferase activity"/>
    <property type="evidence" value="ECO:0007669"/>
    <property type="project" value="UniProtKB-KW"/>
</dbReference>
<sequence>MELNPHDLLRIKGIGDVITHAPMPHWAESSLAISPYVVVRRSRAPNGQVAVGVRGFERKERFAAFFPIESVMNRISPEQLAQEKGWRQHSSRIFQCLEPVSDLMEQYSVLWGPTGSVGFELATGRETVTSKSDIDMVIRFSEVFTPGAAREIVNTLMKLPVRIDVQLEMKEGAVSLLEYASCEGKALLFRTVDGPLLRHVHEQT</sequence>
<protein>
    <recommendedName>
        <fullName evidence="7">Phosphoribosyl-dephospho-CoA transferase</fullName>
    </recommendedName>
</protein>
<accession>A0A120GP37</accession>
<keyword evidence="1" id="KW-0808">Transferase</keyword>
<name>A0A120GP37_9BACI</name>
<feature type="domain" description="Phosphoribosyl-dephospho-CoA transferase MdcG N-terminal" evidence="4">
    <location>
        <begin position="5"/>
        <end position="77"/>
    </location>
</feature>
<evidence type="ECO:0000259" key="3">
    <source>
        <dbReference type="Pfam" id="PF10620"/>
    </source>
</evidence>
<evidence type="ECO:0000313" key="5">
    <source>
        <dbReference type="EMBL" id="KWW17286.1"/>
    </source>
</evidence>
<keyword evidence="2" id="KW-0548">Nucleotidyltransferase</keyword>
<evidence type="ECO:0000259" key="4">
    <source>
        <dbReference type="Pfam" id="PF20866"/>
    </source>
</evidence>
<dbReference type="InterPro" id="IPR049180">
    <property type="entry name" value="MdcG_C"/>
</dbReference>
<evidence type="ECO:0008006" key="7">
    <source>
        <dbReference type="Google" id="ProtNLM"/>
    </source>
</evidence>
<comment type="caution">
    <text evidence="5">The sequence shown here is derived from an EMBL/GenBank/DDBJ whole genome shotgun (WGS) entry which is preliminary data.</text>
</comment>
<evidence type="ECO:0000256" key="2">
    <source>
        <dbReference type="ARBA" id="ARBA00022695"/>
    </source>
</evidence>
<dbReference type="NCBIfam" id="NF002332">
    <property type="entry name" value="PRK01293.1"/>
    <property type="match status" value="1"/>
</dbReference>
<dbReference type="EMBL" id="LNNH01000028">
    <property type="protein sequence ID" value="KWW17286.1"/>
    <property type="molecule type" value="Genomic_DNA"/>
</dbReference>
<dbReference type="InterPro" id="IPR017557">
    <property type="entry name" value="Holo-ACP_synthase"/>
</dbReference>
<feature type="domain" description="Phosphoribosyl-dephospho-CoA transferase MdcG C-terminal" evidence="3">
    <location>
        <begin position="88"/>
        <end position="198"/>
    </location>
</feature>
<keyword evidence="6" id="KW-1185">Reference proteome</keyword>
<dbReference type="Pfam" id="PF20866">
    <property type="entry name" value="MdcG_N"/>
    <property type="match status" value="1"/>
</dbReference>
<organism evidence="5 6">
    <name type="scientific">Peribacillus simplex</name>
    <dbReference type="NCBI Taxonomy" id="1478"/>
    <lineage>
        <taxon>Bacteria</taxon>
        <taxon>Bacillati</taxon>
        <taxon>Bacillota</taxon>
        <taxon>Bacilli</taxon>
        <taxon>Bacillales</taxon>
        <taxon>Bacillaceae</taxon>
        <taxon>Peribacillus</taxon>
    </lineage>
</organism>
<dbReference type="RefSeq" id="WP_061142833.1">
    <property type="nucleotide sequence ID" value="NZ_LNNH01000028.1"/>
</dbReference>